<evidence type="ECO:0000313" key="2">
    <source>
        <dbReference type="EMBL" id="GAG26352.1"/>
    </source>
</evidence>
<gene>
    <name evidence="2" type="ORF">S01H1_48067</name>
</gene>
<name>X0WT22_9ZZZZ</name>
<dbReference type="EMBL" id="BARS01030854">
    <property type="protein sequence ID" value="GAG26352.1"/>
    <property type="molecule type" value="Genomic_DNA"/>
</dbReference>
<sequence>MWWLVFGTIAVLTMYFLFIYPFYLIAKWSDKRDEKNKGSRRCPE</sequence>
<keyword evidence="1" id="KW-1133">Transmembrane helix</keyword>
<dbReference type="AlphaFoldDB" id="X0WT22"/>
<keyword evidence="1" id="KW-0472">Membrane</keyword>
<proteinExistence type="predicted"/>
<accession>X0WT22</accession>
<feature type="transmembrane region" description="Helical" evidence="1">
    <location>
        <begin position="6"/>
        <end position="26"/>
    </location>
</feature>
<keyword evidence="1" id="KW-0812">Transmembrane</keyword>
<reference evidence="2" key="1">
    <citation type="journal article" date="2014" name="Front. Microbiol.">
        <title>High frequency of phylogenetically diverse reductive dehalogenase-homologous genes in deep subseafloor sedimentary metagenomes.</title>
        <authorList>
            <person name="Kawai M."/>
            <person name="Futagami T."/>
            <person name="Toyoda A."/>
            <person name="Takaki Y."/>
            <person name="Nishi S."/>
            <person name="Hori S."/>
            <person name="Arai W."/>
            <person name="Tsubouchi T."/>
            <person name="Morono Y."/>
            <person name="Uchiyama I."/>
            <person name="Ito T."/>
            <person name="Fujiyama A."/>
            <person name="Inagaki F."/>
            <person name="Takami H."/>
        </authorList>
    </citation>
    <scope>NUCLEOTIDE SEQUENCE</scope>
    <source>
        <strain evidence="2">Expedition CK06-06</strain>
    </source>
</reference>
<evidence type="ECO:0000256" key="1">
    <source>
        <dbReference type="SAM" id="Phobius"/>
    </source>
</evidence>
<protein>
    <submittedName>
        <fullName evidence="2">Uncharacterized protein</fullName>
    </submittedName>
</protein>
<comment type="caution">
    <text evidence="2">The sequence shown here is derived from an EMBL/GenBank/DDBJ whole genome shotgun (WGS) entry which is preliminary data.</text>
</comment>
<organism evidence="2">
    <name type="scientific">marine sediment metagenome</name>
    <dbReference type="NCBI Taxonomy" id="412755"/>
    <lineage>
        <taxon>unclassified sequences</taxon>
        <taxon>metagenomes</taxon>
        <taxon>ecological metagenomes</taxon>
    </lineage>
</organism>